<dbReference type="EMBL" id="LAQJ01000299">
    <property type="protein sequence ID" value="KKO18043.1"/>
    <property type="molecule type" value="Genomic_DNA"/>
</dbReference>
<dbReference type="PANTHER" id="PTHR37886:SF1">
    <property type="entry name" value="S-ADENOSYL-L-METHIONINE-DEPENDENT METHYLTRANSFERASES SUPERFAMILY PROTEIN"/>
    <property type="match status" value="1"/>
</dbReference>
<protein>
    <submittedName>
        <fullName evidence="2">Methyltransferase domain protein</fullName>
    </submittedName>
</protein>
<evidence type="ECO:0000313" key="3">
    <source>
        <dbReference type="Proteomes" id="UP000034954"/>
    </source>
</evidence>
<dbReference type="InterPro" id="IPR013217">
    <property type="entry name" value="Methyltransf_12"/>
</dbReference>
<dbReference type="AlphaFoldDB" id="A0A0M2UPJ8"/>
<gene>
    <name evidence="2" type="ORF">BROFUL_03266</name>
</gene>
<accession>A0A0M2UPJ8</accession>
<dbReference type="GO" id="GO:0008168">
    <property type="term" value="F:methyltransferase activity"/>
    <property type="evidence" value="ECO:0007669"/>
    <property type="project" value="UniProtKB-KW"/>
</dbReference>
<dbReference type="Gene3D" id="3.40.50.150">
    <property type="entry name" value="Vaccinia Virus protein VP39"/>
    <property type="match status" value="1"/>
</dbReference>
<dbReference type="PANTHER" id="PTHR37886">
    <property type="entry name" value="S-ADENOSYL-L-METHIONINE-DEPENDENT METHYLTRANSFERASES SUPERFAMILY PROTEIN"/>
    <property type="match status" value="1"/>
</dbReference>
<comment type="caution">
    <text evidence="2">The sequence shown here is derived from an EMBL/GenBank/DDBJ whole genome shotgun (WGS) entry which is preliminary data.</text>
</comment>
<keyword evidence="2" id="KW-0489">Methyltransferase</keyword>
<feature type="domain" description="Methyltransferase type 12" evidence="1">
    <location>
        <begin position="33"/>
        <end position="131"/>
    </location>
</feature>
<dbReference type="Pfam" id="PF08242">
    <property type="entry name" value="Methyltransf_12"/>
    <property type="match status" value="1"/>
</dbReference>
<keyword evidence="2" id="KW-0808">Transferase</keyword>
<proteinExistence type="predicted"/>
<dbReference type="InterPro" id="IPR029063">
    <property type="entry name" value="SAM-dependent_MTases_sf"/>
</dbReference>
<name>A0A0M2UPJ8_9BACT</name>
<evidence type="ECO:0000313" key="2">
    <source>
        <dbReference type="EMBL" id="KKO18043.1"/>
    </source>
</evidence>
<keyword evidence="3" id="KW-1185">Reference proteome</keyword>
<evidence type="ECO:0000259" key="1">
    <source>
        <dbReference type="Pfam" id="PF08242"/>
    </source>
</evidence>
<sequence>MLVGPAHLWKMKRDFQIRFLKDMGLKPEYYLFEIGCGTLRGGIPLIDYLQDGHYFGDEVRATVLDEGQKELREARLEGKNPTFLLSPDISQLTVDRKFDYIWAFSVLIHMSDKILNDTLAFVSSHLSKEGAFYANVNIGERKEGHWQGFPLVARTFDFYSQACTTNGLVVSDIGPLKKFGHVSNVEPQDNQRMLRITKNGPTRCCA</sequence>
<reference evidence="2 3" key="1">
    <citation type="journal article" date="2013" name="BMC Microbiol.">
        <title>Identification of the type II cytochrome c maturation pathway in anammox bacteria by comparative genomics.</title>
        <authorList>
            <person name="Ferousi C."/>
            <person name="Speth D.R."/>
            <person name="Reimann J."/>
            <person name="Op den Camp H.J."/>
            <person name="Allen J.W."/>
            <person name="Keltjens J.T."/>
            <person name="Jetten M.S."/>
        </authorList>
    </citation>
    <scope>NUCLEOTIDE SEQUENCE [LARGE SCALE GENOMIC DNA]</scope>
    <source>
        <strain evidence="2">RU1</strain>
    </source>
</reference>
<organism evidence="2 3">
    <name type="scientific">Candidatus Brocadia fulgida</name>
    <dbReference type="NCBI Taxonomy" id="380242"/>
    <lineage>
        <taxon>Bacteria</taxon>
        <taxon>Pseudomonadati</taxon>
        <taxon>Planctomycetota</taxon>
        <taxon>Candidatus Brocadiia</taxon>
        <taxon>Candidatus Brocadiales</taxon>
        <taxon>Candidatus Brocadiaceae</taxon>
        <taxon>Candidatus Brocadia</taxon>
    </lineage>
</organism>
<dbReference type="GO" id="GO:0032259">
    <property type="term" value="P:methylation"/>
    <property type="evidence" value="ECO:0007669"/>
    <property type="project" value="UniProtKB-KW"/>
</dbReference>
<dbReference type="Proteomes" id="UP000034954">
    <property type="component" value="Unassembled WGS sequence"/>
</dbReference>
<dbReference type="SUPFAM" id="SSF53335">
    <property type="entry name" value="S-adenosyl-L-methionine-dependent methyltransferases"/>
    <property type="match status" value="1"/>
</dbReference>